<dbReference type="OrthoDB" id="10004862at2759"/>
<sequence>MDLSDLFPSVIPPPQSHLLPQRWPGVDQSSTATLIEALKDNHERWHLFFNDRGFHNHTAHRLLALWTLGGSAPLLETAYEKDKKTQRKVIASPSEITTENFTKHLGDEVYYRAYLDFFVDAIKRDGVAATLKTYLFSYRYNFGDGTLGSRPYMLDRFVAGVIHPLIHVGYGVEFGIPGILAEGLAQTCAHPALSTVLMVEHLFPQEDHKDHSELASATSLLSSVIISSSTMPENPPSVPASGPHALTILARVLKDDLFSPRRPHNTEQSFTAVLEDRERVEKIIQYADEWLSGTPGNVEQKFEELAWMNVVIYGVGGFTKSKTFNADFFTMHLVTTSLFVPSLARAVKLSSQLALLHVYFATSLAHYVGRGRPAIDIGNFYDNTSRGVLPLELREPVSLEKYGARGVKIVSNPWLPLIQSALWHPDDHIPKVQRTLAHYARLYGHRHSGHFSGLLADADDKLPSLEKLDSTLFLRVAGLTMSRLGWMREGQPAGAWDRHGFFDA</sequence>
<gene>
    <name evidence="2" type="ORF">PUNSTDRAFT_75682</name>
</gene>
<dbReference type="RefSeq" id="XP_007387806.1">
    <property type="nucleotide sequence ID" value="XM_007387744.1"/>
</dbReference>
<keyword evidence="3" id="KW-1185">Reference proteome</keyword>
<reference evidence="3" key="1">
    <citation type="journal article" date="2012" name="Science">
        <title>The Paleozoic origin of enzymatic lignin decomposition reconstructed from 31 fungal genomes.</title>
        <authorList>
            <person name="Floudas D."/>
            <person name="Binder M."/>
            <person name="Riley R."/>
            <person name="Barry K."/>
            <person name="Blanchette R.A."/>
            <person name="Henrissat B."/>
            <person name="Martinez A.T."/>
            <person name="Otillar R."/>
            <person name="Spatafora J.W."/>
            <person name="Yadav J.S."/>
            <person name="Aerts A."/>
            <person name="Benoit I."/>
            <person name="Boyd A."/>
            <person name="Carlson A."/>
            <person name="Copeland A."/>
            <person name="Coutinho P.M."/>
            <person name="de Vries R.P."/>
            <person name="Ferreira P."/>
            <person name="Findley K."/>
            <person name="Foster B."/>
            <person name="Gaskell J."/>
            <person name="Glotzer D."/>
            <person name="Gorecki P."/>
            <person name="Heitman J."/>
            <person name="Hesse C."/>
            <person name="Hori C."/>
            <person name="Igarashi K."/>
            <person name="Jurgens J.A."/>
            <person name="Kallen N."/>
            <person name="Kersten P."/>
            <person name="Kohler A."/>
            <person name="Kuees U."/>
            <person name="Kumar T.K.A."/>
            <person name="Kuo A."/>
            <person name="LaButti K."/>
            <person name="Larrondo L.F."/>
            <person name="Lindquist E."/>
            <person name="Ling A."/>
            <person name="Lombard V."/>
            <person name="Lucas S."/>
            <person name="Lundell T."/>
            <person name="Martin R."/>
            <person name="McLaughlin D.J."/>
            <person name="Morgenstern I."/>
            <person name="Morin E."/>
            <person name="Murat C."/>
            <person name="Nagy L.G."/>
            <person name="Nolan M."/>
            <person name="Ohm R.A."/>
            <person name="Patyshakuliyeva A."/>
            <person name="Rokas A."/>
            <person name="Ruiz-Duenas F.J."/>
            <person name="Sabat G."/>
            <person name="Salamov A."/>
            <person name="Samejima M."/>
            <person name="Schmutz J."/>
            <person name="Slot J.C."/>
            <person name="St John F."/>
            <person name="Stenlid J."/>
            <person name="Sun H."/>
            <person name="Sun S."/>
            <person name="Syed K."/>
            <person name="Tsang A."/>
            <person name="Wiebenga A."/>
            <person name="Young D."/>
            <person name="Pisabarro A."/>
            <person name="Eastwood D.C."/>
            <person name="Martin F."/>
            <person name="Cullen D."/>
            <person name="Grigoriev I.V."/>
            <person name="Hibbett D.S."/>
        </authorList>
    </citation>
    <scope>NUCLEOTIDE SEQUENCE [LARGE SCALE GENOMIC DNA]</scope>
    <source>
        <strain evidence="3">HHB-11173 SS5</strain>
    </source>
</reference>
<evidence type="ECO:0000256" key="1">
    <source>
        <dbReference type="ARBA" id="ARBA00023002"/>
    </source>
</evidence>
<dbReference type="AlphaFoldDB" id="R7S3V0"/>
<dbReference type="PANTHER" id="PTHR35870">
    <property type="entry name" value="PROTEIN, PUTATIVE (AFU_ORTHOLOGUE AFUA_5G03330)-RELATED"/>
    <property type="match status" value="1"/>
</dbReference>
<evidence type="ECO:0000313" key="3">
    <source>
        <dbReference type="Proteomes" id="UP000054196"/>
    </source>
</evidence>
<name>R7S3V0_PUNST</name>
<dbReference type="GO" id="GO:0016491">
    <property type="term" value="F:oxidoreductase activity"/>
    <property type="evidence" value="ECO:0007669"/>
    <property type="project" value="UniProtKB-KW"/>
</dbReference>
<dbReference type="GeneID" id="18885596"/>
<dbReference type="KEGG" id="psq:PUNSTDRAFT_75682"/>
<protein>
    <recommendedName>
        <fullName evidence="4">Oxidoreductase AflY</fullName>
    </recommendedName>
</protein>
<dbReference type="OMA" id="FEELAWM"/>
<accession>R7S3V0</accession>
<organism evidence="2 3">
    <name type="scientific">Punctularia strigosozonata (strain HHB-11173)</name>
    <name type="common">White-rot fungus</name>
    <dbReference type="NCBI Taxonomy" id="741275"/>
    <lineage>
        <taxon>Eukaryota</taxon>
        <taxon>Fungi</taxon>
        <taxon>Dikarya</taxon>
        <taxon>Basidiomycota</taxon>
        <taxon>Agaricomycotina</taxon>
        <taxon>Agaricomycetes</taxon>
        <taxon>Corticiales</taxon>
        <taxon>Punctulariaceae</taxon>
        <taxon>Punctularia</taxon>
    </lineage>
</organism>
<dbReference type="HOGENOM" id="CLU_019145_1_0_1"/>
<evidence type="ECO:0008006" key="4">
    <source>
        <dbReference type="Google" id="ProtNLM"/>
    </source>
</evidence>
<dbReference type="EMBL" id="JH687552">
    <property type="protein sequence ID" value="EIN04883.1"/>
    <property type="molecule type" value="Genomic_DNA"/>
</dbReference>
<evidence type="ECO:0000313" key="2">
    <source>
        <dbReference type="EMBL" id="EIN04883.1"/>
    </source>
</evidence>
<dbReference type="InterPro" id="IPR025337">
    <property type="entry name" value="Questin_oxidase-like"/>
</dbReference>
<dbReference type="eggNOG" id="ENOG502S69W">
    <property type="taxonomic scope" value="Eukaryota"/>
</dbReference>
<proteinExistence type="predicted"/>
<dbReference type="PANTHER" id="PTHR35870:SF1">
    <property type="entry name" value="PROTEIN, PUTATIVE (AFU_ORTHOLOGUE AFUA_5G03330)-RELATED"/>
    <property type="match status" value="1"/>
</dbReference>
<dbReference type="Proteomes" id="UP000054196">
    <property type="component" value="Unassembled WGS sequence"/>
</dbReference>
<dbReference type="Pfam" id="PF14027">
    <property type="entry name" value="Questin_oxidase"/>
    <property type="match status" value="1"/>
</dbReference>
<keyword evidence="1" id="KW-0560">Oxidoreductase</keyword>